<feature type="compositionally biased region" description="Polar residues" evidence="1">
    <location>
        <begin position="33"/>
        <end position="49"/>
    </location>
</feature>
<reference evidence="2 3" key="1">
    <citation type="submission" date="2011-10" db="EMBL/GenBank/DDBJ databases">
        <title>The Improved High-Quality Draft genome of Leptonema illini DSM 21528.</title>
        <authorList>
            <consortium name="US DOE Joint Genome Institute (JGI-PGF)"/>
            <person name="Lucas S."/>
            <person name="Copeland A."/>
            <person name="Lapidus A."/>
            <person name="Glavina del Rio T."/>
            <person name="Dalin E."/>
            <person name="Tice H."/>
            <person name="Bruce D."/>
            <person name="Goodwin L."/>
            <person name="Pitluck S."/>
            <person name="Peters L."/>
            <person name="Mikhailova N."/>
            <person name="Held B."/>
            <person name="Kyrpides N."/>
            <person name="Mavromatis K."/>
            <person name="Ivanova N."/>
            <person name="Markowitz V."/>
            <person name="Cheng J.-F."/>
            <person name="Hugenholtz P."/>
            <person name="Woyke T."/>
            <person name="Wu D."/>
            <person name="Gronow S."/>
            <person name="Wellnitz S."/>
            <person name="Brambilla E.-M."/>
            <person name="Klenk H.-P."/>
            <person name="Eisen J.A."/>
        </authorList>
    </citation>
    <scope>NUCLEOTIDE SEQUENCE [LARGE SCALE GENOMIC DNA]</scope>
    <source>
        <strain evidence="2 3">DSM 21528</strain>
    </source>
</reference>
<dbReference type="RefSeq" id="WP_002773104.1">
    <property type="nucleotide sequence ID" value="NZ_JH597773.1"/>
</dbReference>
<feature type="region of interest" description="Disordered" evidence="1">
    <location>
        <begin position="26"/>
        <end position="49"/>
    </location>
</feature>
<evidence type="ECO:0000256" key="1">
    <source>
        <dbReference type="SAM" id="MobiDB-lite"/>
    </source>
</evidence>
<sequence>MVLWIVIFLFILTGVLAGLRFLKKKDPFGGLDSETQSKNDSAGDSGNHT</sequence>
<proteinExistence type="predicted"/>
<dbReference type="HOGENOM" id="CLU_3137255_0_0_12"/>
<dbReference type="Proteomes" id="UP000005737">
    <property type="component" value="Unassembled WGS sequence"/>
</dbReference>
<accession>H2CAF7</accession>
<name>H2CAF7_9LEPT</name>
<evidence type="ECO:0000313" key="2">
    <source>
        <dbReference type="EMBL" id="EHQ07324.1"/>
    </source>
</evidence>
<dbReference type="EMBL" id="JH597773">
    <property type="protein sequence ID" value="EHQ07324.1"/>
    <property type="molecule type" value="Genomic_DNA"/>
</dbReference>
<dbReference type="AlphaFoldDB" id="H2CAF7"/>
<keyword evidence="3" id="KW-1185">Reference proteome</keyword>
<gene>
    <name evidence="2" type="ORF">Lepil_2651</name>
</gene>
<evidence type="ECO:0000313" key="3">
    <source>
        <dbReference type="Proteomes" id="UP000005737"/>
    </source>
</evidence>
<protein>
    <submittedName>
        <fullName evidence="2">Uncharacterized protein</fullName>
    </submittedName>
</protein>
<organism evidence="2 3">
    <name type="scientific">Leptonema illini DSM 21528</name>
    <dbReference type="NCBI Taxonomy" id="929563"/>
    <lineage>
        <taxon>Bacteria</taxon>
        <taxon>Pseudomonadati</taxon>
        <taxon>Spirochaetota</taxon>
        <taxon>Spirochaetia</taxon>
        <taxon>Leptospirales</taxon>
        <taxon>Leptospiraceae</taxon>
        <taxon>Leptonema</taxon>
    </lineage>
</organism>